<keyword evidence="2" id="KW-1185">Reference proteome</keyword>
<protein>
    <submittedName>
        <fullName evidence="1">Uncharacterized protein</fullName>
    </submittedName>
</protein>
<evidence type="ECO:0000313" key="1">
    <source>
        <dbReference type="EMBL" id="MDO6122439.1"/>
    </source>
</evidence>
<proteinExistence type="predicted"/>
<organism evidence="1 2">
    <name type="scientific">Shinella curvata</name>
    <dbReference type="NCBI Taxonomy" id="1817964"/>
    <lineage>
        <taxon>Bacteria</taxon>
        <taxon>Pseudomonadati</taxon>
        <taxon>Pseudomonadota</taxon>
        <taxon>Alphaproteobacteria</taxon>
        <taxon>Hyphomicrobiales</taxon>
        <taxon>Rhizobiaceae</taxon>
        <taxon>Shinella</taxon>
    </lineage>
</organism>
<name>A0ABT8XFE3_9HYPH</name>
<accession>A0ABT8XFE3</accession>
<dbReference type="EMBL" id="WHSC02000006">
    <property type="protein sequence ID" value="MDO6122439.1"/>
    <property type="molecule type" value="Genomic_DNA"/>
</dbReference>
<reference evidence="1" key="1">
    <citation type="submission" date="2022-04" db="EMBL/GenBank/DDBJ databases">
        <title>Shinella lacus sp. nov., a novel member of the genus Shinella from water.</title>
        <authorList>
            <person name="Deng Y."/>
        </authorList>
    </citation>
    <scope>NUCLEOTIDE SEQUENCE</scope>
    <source>
        <strain evidence="1">JCM 31239</strain>
    </source>
</reference>
<dbReference type="RefSeq" id="WP_244760136.1">
    <property type="nucleotide sequence ID" value="NZ_JALJCJ010000002.1"/>
</dbReference>
<sequence length="56" mass="6422">MAKLFTHLLVQIRKADAALIERGRPPRRGFELAVHPATLRRLEERSATGARAPRYR</sequence>
<dbReference type="Proteomes" id="UP001177080">
    <property type="component" value="Unassembled WGS sequence"/>
</dbReference>
<comment type="caution">
    <text evidence="1">The sequence shown here is derived from an EMBL/GenBank/DDBJ whole genome shotgun (WGS) entry which is preliminary data.</text>
</comment>
<evidence type="ECO:0000313" key="2">
    <source>
        <dbReference type="Proteomes" id="UP001177080"/>
    </source>
</evidence>
<gene>
    <name evidence="1" type="ORF">GB928_014700</name>
</gene>